<dbReference type="KEGG" id="mrub:DEO27_008505"/>
<accession>A0A5C1HW14</accession>
<protein>
    <submittedName>
        <fullName evidence="1">Gliding motility-associated C-terminal domain-containing protein</fullName>
    </submittedName>
</protein>
<dbReference type="EMBL" id="CP043450">
    <property type="protein sequence ID" value="QEM10062.1"/>
    <property type="molecule type" value="Genomic_DNA"/>
</dbReference>
<dbReference type="InterPro" id="IPR026341">
    <property type="entry name" value="T9SS_type_B"/>
</dbReference>
<dbReference type="Proteomes" id="UP000251402">
    <property type="component" value="Chromosome"/>
</dbReference>
<keyword evidence="2" id="KW-1185">Reference proteome</keyword>
<dbReference type="AlphaFoldDB" id="A0A5C1HW14"/>
<evidence type="ECO:0000313" key="2">
    <source>
        <dbReference type="Proteomes" id="UP000251402"/>
    </source>
</evidence>
<reference evidence="1" key="1">
    <citation type="submission" date="2019-08" db="EMBL/GenBank/DDBJ databases">
        <title>Comparative genome analysis confer to the adaptation heavy metal polluted environment.</title>
        <authorList>
            <person name="Li Y."/>
        </authorList>
    </citation>
    <scope>NUCLEOTIDE SEQUENCE [LARGE SCALE GENOMIC DNA]</scope>
    <source>
        <strain evidence="1">P1</strain>
    </source>
</reference>
<dbReference type="NCBIfam" id="TIGR04131">
    <property type="entry name" value="Bac_Flav_CTERM"/>
    <property type="match status" value="1"/>
</dbReference>
<sequence length="833" mass="88042">MKAKLVVNIITWALLGLGFIVSGISSANAETFIVTNRNDSGPGSLREALSLANNNGETETDYITFNLPGNTVADKTITILSALPQVNTPVIIDASTQPGDLLSANGAKVIIEAAGPFFNIDGTLAYRSDCFFVSDGGSIFELYGVIIRNFKSRETFNKLSSGDAVFADDAAVRMVIGAPGKGNVFYNNGGAIEAQGITNYIIQSNFIGLREDGVQFGDKIQIGIALTPEKNCLIGGDNPDEGNVGFGDFDFGNIYAGINLVIKNNIFNANQKFQRSTPAEALIKDQHFQVSIFANLPTNPPNSSEIELSGNTFGCGLQVSKCTGIKMSISGNYFGTSADQTSKLPVYTAAIDINQTTGAILIGGADVQHGNIFTGGVAAPGIKATIQAAASDKIELSHNSFFCNEKPAFSYTDKGPGQKPLEAQIASVTANSVNGQSKPDARVELFYTDVDCTGCEPKAFLGTVTANNSGAWQYIGNIKPGYGILAGATLDQVSSEFTNIVIYADQISIKNAGCATGGSISGVTIVNADNFEWVNETGAVVGNHPDLSNVPAGRYRLLAKQTFCTTYSPYFKIENIPPLTVVNGSGTVFNEQCGEKNGHIEGIKVADGTEPYTYTWSANANQIPGSSPDLNNISAGTYQLIVSDAGGCSLSPLTYIVQNETTNISPPVTKELVNCNGTVTIEVQHPVSGYVYRLYDSPMGEFPLQQNADGRFALPAGSNGTYYVVQALGTCESLRSAGLITGVTAQKLTIPNTITPNGDGINDTWTISGLENFPNALVQIFNRYGAKVFESIGPAHLFDGTSKGKPLPAGVYYFVISLSKGCDLLSGDITILK</sequence>
<evidence type="ECO:0000313" key="1">
    <source>
        <dbReference type="EMBL" id="QEM10062.1"/>
    </source>
</evidence>
<dbReference type="RefSeq" id="WP_112570476.1">
    <property type="nucleotide sequence ID" value="NZ_CP043450.1"/>
</dbReference>
<name>A0A5C1HW14_9SPHI</name>
<dbReference type="Pfam" id="PF13585">
    <property type="entry name" value="CHU_C"/>
    <property type="match status" value="1"/>
</dbReference>
<proteinExistence type="predicted"/>
<gene>
    <name evidence="1" type="ORF">DEO27_008505</name>
</gene>
<dbReference type="OrthoDB" id="635358at2"/>
<organism evidence="1 2">
    <name type="scientific">Mucilaginibacter rubeus</name>
    <dbReference type="NCBI Taxonomy" id="2027860"/>
    <lineage>
        <taxon>Bacteria</taxon>
        <taxon>Pseudomonadati</taxon>
        <taxon>Bacteroidota</taxon>
        <taxon>Sphingobacteriia</taxon>
        <taxon>Sphingobacteriales</taxon>
        <taxon>Sphingobacteriaceae</taxon>
        <taxon>Mucilaginibacter</taxon>
    </lineage>
</organism>